<dbReference type="GO" id="GO:0006166">
    <property type="term" value="P:purine ribonucleoside salvage"/>
    <property type="evidence" value="ECO:0007669"/>
    <property type="project" value="TreeGrafter"/>
</dbReference>
<evidence type="ECO:0000313" key="4">
    <source>
        <dbReference type="EMBL" id="GAM75025.1"/>
    </source>
</evidence>
<protein>
    <submittedName>
        <fullName evidence="4">Phosphomannomutase</fullName>
        <ecNumber evidence="4">5.4.2.8</ecNumber>
    </submittedName>
</protein>
<proteinExistence type="predicted"/>
<gene>
    <name evidence="4" type="ORF">JCM19241_1368</name>
</gene>
<evidence type="ECO:0000313" key="5">
    <source>
        <dbReference type="Proteomes" id="UP000031666"/>
    </source>
</evidence>
<dbReference type="PANTHER" id="PTHR45745">
    <property type="entry name" value="PHOSPHOMANNOMUTASE 45A"/>
    <property type="match status" value="1"/>
</dbReference>
<dbReference type="AlphaFoldDB" id="A0A0B8Q5W6"/>
<evidence type="ECO:0000256" key="1">
    <source>
        <dbReference type="ARBA" id="ARBA00022723"/>
    </source>
</evidence>
<comment type="caution">
    <text evidence="4">The sequence shown here is derived from an EMBL/GenBank/DDBJ whole genome shotgun (WGS) entry which is preliminary data.</text>
</comment>
<dbReference type="GO" id="GO:0046872">
    <property type="term" value="F:metal ion binding"/>
    <property type="evidence" value="ECO:0007669"/>
    <property type="project" value="UniProtKB-KW"/>
</dbReference>
<reference evidence="4 5" key="2">
    <citation type="submission" date="2015-01" db="EMBL/GenBank/DDBJ databases">
        <authorList>
            <consortium name="NBRP consortium"/>
            <person name="Sawabe T."/>
            <person name="Meirelles P."/>
            <person name="Feng G."/>
            <person name="Sayaka M."/>
            <person name="Hattori M."/>
            <person name="Ohkuma M."/>
        </authorList>
    </citation>
    <scope>NUCLEOTIDE SEQUENCE [LARGE SCALE GENOMIC DNA]</scope>
    <source>
        <strain evidence="5">JCM 19241</strain>
    </source>
</reference>
<accession>A0A0B8Q5W6</accession>
<dbReference type="PANTHER" id="PTHR45745:SF1">
    <property type="entry name" value="PHOSPHOGLUCOMUTASE 2B-RELATED"/>
    <property type="match status" value="1"/>
</dbReference>
<keyword evidence="2" id="KW-0460">Magnesium</keyword>
<name>A0A0B8Q5W6_9VIBR</name>
<organism evidence="4 5">
    <name type="scientific">Vibrio ishigakensis</name>
    <dbReference type="NCBI Taxonomy" id="1481914"/>
    <lineage>
        <taxon>Bacteria</taxon>
        <taxon>Pseudomonadati</taxon>
        <taxon>Pseudomonadota</taxon>
        <taxon>Gammaproteobacteria</taxon>
        <taxon>Vibrionales</taxon>
        <taxon>Vibrionaceae</taxon>
        <taxon>Vibrio</taxon>
    </lineage>
</organism>
<dbReference type="EC" id="5.4.2.8" evidence="4"/>
<dbReference type="GO" id="GO:0008973">
    <property type="term" value="F:phosphopentomutase activity"/>
    <property type="evidence" value="ECO:0007669"/>
    <property type="project" value="TreeGrafter"/>
</dbReference>
<reference evidence="4 5" key="1">
    <citation type="submission" date="2015-01" db="EMBL/GenBank/DDBJ databases">
        <title>Vibrio sp. C94 JCM 19241 whole genome shotgun sequence.</title>
        <authorList>
            <person name="Sawabe T."/>
            <person name="Meirelles P."/>
            <person name="Feng G."/>
            <person name="Sayaka M."/>
            <person name="Hattori M."/>
            <person name="Ohkuma M."/>
        </authorList>
    </citation>
    <scope>NUCLEOTIDE SEQUENCE [LARGE SCALE GENOMIC DNA]</scope>
    <source>
        <strain evidence="5">JCM 19241</strain>
    </source>
</reference>
<dbReference type="GO" id="GO:0004615">
    <property type="term" value="F:phosphomannomutase activity"/>
    <property type="evidence" value="ECO:0007669"/>
    <property type="project" value="UniProtKB-EC"/>
</dbReference>
<keyword evidence="3 4" id="KW-0413">Isomerase</keyword>
<keyword evidence="1" id="KW-0479">Metal-binding</keyword>
<dbReference type="EMBL" id="BBSC01000003">
    <property type="protein sequence ID" value="GAM75025.1"/>
    <property type="molecule type" value="Genomic_DNA"/>
</dbReference>
<dbReference type="Proteomes" id="UP000031666">
    <property type="component" value="Unassembled WGS sequence"/>
</dbReference>
<evidence type="ECO:0000256" key="2">
    <source>
        <dbReference type="ARBA" id="ARBA00022842"/>
    </source>
</evidence>
<dbReference type="STRING" id="1481914.JCM19241_1368"/>
<evidence type="ECO:0000256" key="3">
    <source>
        <dbReference type="ARBA" id="ARBA00023235"/>
    </source>
</evidence>
<sequence length="58" mass="6467">MSEKISQWLARDPDPKTRDELQHLVNTNNEKELTDRFGSRLAFGTAGLRGMIGVGPIV</sequence>